<reference evidence="2" key="1">
    <citation type="submission" date="2013-09" db="EMBL/GenBank/DDBJ databases">
        <title>Corchorus olitorius genome sequencing.</title>
        <authorList>
            <person name="Alam M."/>
            <person name="Haque M.S."/>
            <person name="Islam M.S."/>
            <person name="Emdad E.M."/>
            <person name="Islam M.M."/>
            <person name="Ahmed B."/>
            <person name="Halim A."/>
            <person name="Hossen Q.M.M."/>
            <person name="Hossain M.Z."/>
            <person name="Ahmed R."/>
            <person name="Khan M.M."/>
            <person name="Islam R."/>
            <person name="Rashid M.M."/>
            <person name="Khan S.A."/>
            <person name="Rahman M.S."/>
            <person name="Alam M."/>
            <person name="Yahiya A.S."/>
            <person name="Khan M.S."/>
            <person name="Azam M.S."/>
            <person name="Haque T."/>
            <person name="Lashkar M.Z.H."/>
            <person name="Akhand A.I."/>
            <person name="Morshed G."/>
            <person name="Roy S."/>
            <person name="Uddin K.S."/>
            <person name="Rabeya T."/>
            <person name="Hossain A.S."/>
            <person name="Chowdhury A."/>
            <person name="Snigdha A.R."/>
            <person name="Mortoza M.S."/>
            <person name="Matin S.A."/>
            <person name="Hoque S.M.E."/>
            <person name="Islam M.K."/>
            <person name="Roy D.K."/>
            <person name="Haider R."/>
            <person name="Moosa M.M."/>
            <person name="Elias S.M."/>
            <person name="Hasan A.M."/>
            <person name="Jahan S."/>
            <person name="Shafiuddin M."/>
            <person name="Mahmood N."/>
            <person name="Shommy N.S."/>
        </authorList>
    </citation>
    <scope>NUCLEOTIDE SEQUENCE [LARGE SCALE GENOMIC DNA]</scope>
    <source>
        <strain evidence="2">cv. O-4</strain>
    </source>
</reference>
<accession>A0A1R3J4G7</accession>
<organism evidence="1 2">
    <name type="scientific">Corchorus olitorius</name>
    <dbReference type="NCBI Taxonomy" id="93759"/>
    <lineage>
        <taxon>Eukaryota</taxon>
        <taxon>Viridiplantae</taxon>
        <taxon>Streptophyta</taxon>
        <taxon>Embryophyta</taxon>
        <taxon>Tracheophyta</taxon>
        <taxon>Spermatophyta</taxon>
        <taxon>Magnoliopsida</taxon>
        <taxon>eudicotyledons</taxon>
        <taxon>Gunneridae</taxon>
        <taxon>Pentapetalae</taxon>
        <taxon>rosids</taxon>
        <taxon>malvids</taxon>
        <taxon>Malvales</taxon>
        <taxon>Malvaceae</taxon>
        <taxon>Grewioideae</taxon>
        <taxon>Apeibeae</taxon>
        <taxon>Corchorus</taxon>
    </lineage>
</organism>
<dbReference type="GO" id="GO:0020037">
    <property type="term" value="F:heme binding"/>
    <property type="evidence" value="ECO:0007669"/>
    <property type="project" value="InterPro"/>
</dbReference>
<dbReference type="GO" id="GO:0004497">
    <property type="term" value="F:monooxygenase activity"/>
    <property type="evidence" value="ECO:0007669"/>
    <property type="project" value="InterPro"/>
</dbReference>
<dbReference type="Pfam" id="PF00067">
    <property type="entry name" value="p450"/>
    <property type="match status" value="1"/>
</dbReference>
<dbReference type="PANTHER" id="PTHR47949:SF4">
    <property type="entry name" value="TYROSINE N-MONOOXYGENASE"/>
    <property type="match status" value="1"/>
</dbReference>
<dbReference type="SUPFAM" id="SSF48264">
    <property type="entry name" value="Cytochrome P450"/>
    <property type="match status" value="1"/>
</dbReference>
<proteinExistence type="predicted"/>
<dbReference type="GO" id="GO:0016705">
    <property type="term" value="F:oxidoreductase activity, acting on paired donors, with incorporation or reduction of molecular oxygen"/>
    <property type="evidence" value="ECO:0007669"/>
    <property type="project" value="InterPro"/>
</dbReference>
<gene>
    <name evidence="1" type="ORF">COLO4_19631</name>
</gene>
<keyword evidence="2" id="KW-1185">Reference proteome</keyword>
<dbReference type="PANTHER" id="PTHR47949">
    <property type="entry name" value="CYTOCHROME P450 703A2-RELATED-RELATED"/>
    <property type="match status" value="1"/>
</dbReference>
<name>A0A1R3J4G7_9ROSI</name>
<comment type="caution">
    <text evidence="1">The sequence shown here is derived from an EMBL/GenBank/DDBJ whole genome shotgun (WGS) entry which is preliminary data.</text>
</comment>
<dbReference type="Proteomes" id="UP000187203">
    <property type="component" value="Unassembled WGS sequence"/>
</dbReference>
<dbReference type="InterPro" id="IPR051382">
    <property type="entry name" value="CYP450_AA/FA_Hydroxylases"/>
</dbReference>
<sequence>MAPFNVPHMSVVDTTVGNYFILKGSHVLLSRLGLGRNPKVWDESNKFKPERWSITHNESHIDLSEAKGDVILARPLVAIAKLRLPPHVYPC</sequence>
<dbReference type="InterPro" id="IPR001128">
    <property type="entry name" value="Cyt_P450"/>
</dbReference>
<protein>
    <submittedName>
        <fullName evidence="1">Cytochrome P450</fullName>
    </submittedName>
</protein>
<dbReference type="OrthoDB" id="2789670at2759"/>
<dbReference type="InterPro" id="IPR036396">
    <property type="entry name" value="Cyt_P450_sf"/>
</dbReference>
<dbReference type="AlphaFoldDB" id="A0A1R3J4G7"/>
<evidence type="ECO:0000313" key="1">
    <source>
        <dbReference type="EMBL" id="OMO89700.1"/>
    </source>
</evidence>
<dbReference type="EMBL" id="AWUE01016703">
    <property type="protein sequence ID" value="OMO89700.1"/>
    <property type="molecule type" value="Genomic_DNA"/>
</dbReference>
<evidence type="ECO:0000313" key="2">
    <source>
        <dbReference type="Proteomes" id="UP000187203"/>
    </source>
</evidence>
<dbReference type="STRING" id="93759.A0A1R3J4G7"/>
<dbReference type="GO" id="GO:0005506">
    <property type="term" value="F:iron ion binding"/>
    <property type="evidence" value="ECO:0007669"/>
    <property type="project" value="InterPro"/>
</dbReference>
<dbReference type="Gene3D" id="1.10.630.10">
    <property type="entry name" value="Cytochrome P450"/>
    <property type="match status" value="1"/>
</dbReference>